<evidence type="ECO:0000313" key="2">
    <source>
        <dbReference type="Proteomes" id="UP000198211"/>
    </source>
</evidence>
<evidence type="ECO:0000313" key="1">
    <source>
        <dbReference type="EMBL" id="OWY95625.1"/>
    </source>
</evidence>
<dbReference type="OrthoDB" id="92297at2759"/>
<proteinExistence type="predicted"/>
<comment type="caution">
    <text evidence="1">The sequence shown here is derived from an EMBL/GenBank/DDBJ whole genome shotgun (WGS) entry which is preliminary data.</text>
</comment>
<sequence length="114" mass="12351">MSTNVGDYVLLLPEDVPALTDSAVYAEVASVQGDRVNLRVIGGQLMRDPGDATSSWLGLWLRKAVCFGLRGSIYYGQVSSYDDNGLNVCTQARAKHIDASSIWSEVYPVVALIL</sequence>
<dbReference type="EMBL" id="NBNE01012683">
    <property type="protein sequence ID" value="OWY95625.1"/>
    <property type="molecule type" value="Genomic_DNA"/>
</dbReference>
<protein>
    <submittedName>
        <fullName evidence="1">Uncharacterized protein</fullName>
    </submittedName>
</protein>
<dbReference type="Proteomes" id="UP000198211">
    <property type="component" value="Unassembled WGS sequence"/>
</dbReference>
<keyword evidence="2" id="KW-1185">Reference proteome</keyword>
<dbReference type="AlphaFoldDB" id="A0A225UR98"/>
<organism evidence="1 2">
    <name type="scientific">Phytophthora megakarya</name>
    <dbReference type="NCBI Taxonomy" id="4795"/>
    <lineage>
        <taxon>Eukaryota</taxon>
        <taxon>Sar</taxon>
        <taxon>Stramenopiles</taxon>
        <taxon>Oomycota</taxon>
        <taxon>Peronosporomycetes</taxon>
        <taxon>Peronosporales</taxon>
        <taxon>Peronosporaceae</taxon>
        <taxon>Phytophthora</taxon>
    </lineage>
</organism>
<gene>
    <name evidence="1" type="ORF">PHMEG_00034320</name>
</gene>
<accession>A0A225UR98</accession>
<name>A0A225UR98_9STRA</name>
<feature type="non-terminal residue" evidence="1">
    <location>
        <position position="114"/>
    </location>
</feature>
<reference evidence="2" key="1">
    <citation type="submission" date="2017-03" db="EMBL/GenBank/DDBJ databases">
        <title>Phytopthora megakarya and P. palmivora, two closely related causual agents of cacao black pod achieved similar genome size and gene model numbers by different mechanisms.</title>
        <authorList>
            <person name="Ali S."/>
            <person name="Shao J."/>
            <person name="Larry D.J."/>
            <person name="Kronmiller B."/>
            <person name="Shen D."/>
            <person name="Strem M.D."/>
            <person name="Melnick R.L."/>
            <person name="Guiltinan M.J."/>
            <person name="Tyler B.M."/>
            <person name="Meinhardt L.W."/>
            <person name="Bailey B.A."/>
        </authorList>
    </citation>
    <scope>NUCLEOTIDE SEQUENCE [LARGE SCALE GENOMIC DNA]</scope>
    <source>
        <strain evidence="2">zdho120</strain>
    </source>
</reference>